<feature type="compositionally biased region" description="Low complexity" evidence="8">
    <location>
        <begin position="1057"/>
        <end position="1070"/>
    </location>
</feature>
<feature type="compositionally biased region" description="Low complexity" evidence="8">
    <location>
        <begin position="1522"/>
        <end position="1539"/>
    </location>
</feature>
<evidence type="ECO:0000256" key="7">
    <source>
        <dbReference type="SAM" id="Coils"/>
    </source>
</evidence>
<dbReference type="InterPro" id="IPR003593">
    <property type="entry name" value="AAA+_ATPase"/>
</dbReference>
<keyword evidence="11" id="KW-1185">Reference proteome</keyword>
<dbReference type="PANTHER" id="PTHR12784:SF18">
    <property type="entry name" value="NEURON NAVIGATOR 3"/>
    <property type="match status" value="1"/>
</dbReference>
<dbReference type="FunFam" id="3.40.50.300:FF:000316">
    <property type="entry name" value="Putative neuron navigator 3"/>
    <property type="match status" value="1"/>
</dbReference>
<dbReference type="InterPro" id="IPR003959">
    <property type="entry name" value="ATPase_AAA_core"/>
</dbReference>
<sequence>MLSCQLTLKSTCNFEEKKTLQGKSKEIEDSKIYTDWANHYLAKSGHKRLIKDLQQDIADGVLLAEIIQIIANEKVEDINVCPRSQSQMIENVDVCLSFLAARGVNVQGLSAEEIRNGNLKAILGLFFSLSRYKQQQHHQQQYYQSLVELQQQVSHSSPPGEISQLKTQQDMQSSLTARYATQSNHSGIATSQKKTSRLPGPSRVPAAGSSTKVQGASNLNRRSQSFNSIDKNKPPQYANGNDKDSPKGPHPSTGMNGNVQHPTSTGQQQVSAIPSPSASKPWRSKSMNVKHSATSTMLSVKQPSPATSPTPSSDRLKPPLSEGTKPPSSGQKSMLEKFKLVNARTALRPPLSSSSGPSDSGREDDAFSECGEIDGLSSGLNSGGSTSSSPKVSPKLAPPKAGSKNLSNKKSLLQPKDKEEKNRDKNKVCTEKTVKEEKDQTTETSTKKSSKIASLIPKGSKTAAAKKESLIPSSSGIPKPGSKVPTAKQSASPTCAGMAASSGQVTGNGIVQLPQQQQYSHPNTATVAPFIYRTLSENDSTSLPPAESCTSPTKMDLSYSKTAKQCLEEISGEDPETRRMRTVKNIADLRQNLEETMSSLRGTQISHSTLETTFDSTVTTEVNGRSLPSLTSRSTPVTWRLGQASPRLQAGDAPSLGGGYPRSSTSRFIHTDPSRFMYTTPLRRAAVSRLGNMSQIDLNEKGSGDLDMSSEVDVGGYMSDGDILGKSLRTDDINSGYMTDGGLNLYTRSLNRIPDLAASRDVIQRGVHDVTVDADSWDDSSSVSSGLSDTLDNLSTDDLNTTSSVSSYSNITASSRKNAHTQLKTDSEKRSATDSETWGSTDELKKPEEDFDSSIDGSGKWKGLPSGLSEDSEKGGQKSSLSVSQTGSWRRGMTAQVGTTPSRHKTGTSALKTPGKTDDAKASEKVKSPLKGSSIQRSPSDAGKSSGDEGKKPPSGIGRSTATGSFGFKKAGVGSSTIITTSGATITSGSATLGKIPKSSAIGGKSNAGRKTSLDGSQNQDDGVLHVSSKTTLQYRSLPRPSKSSTSGIPGRGGHRSSTSSIDSNVSSKSAGTATTKLREPTKIGSGRSSPVTINQTDKEKEKVAVSDSESVSLSSSPKSSPTSASACGTPGLRQPGSKYPDIASPTFRRLFGAKASGKAASAPSPEGVKSTSAMPSPSTTLARQGSLESPSSGGLVWAANMSSSSAGSKDTPSYQSMTSLHTSSESIDLPLSHHGSLSGLTTGTQEVQSLLMRTGSVRSTLSESMQLDRNTLPKKGLRYTPSSRQTSQEEGKEWLRSHSTGGLQDTGSQSPLVSPSAMSSSTTGKYHFSNLVSPTNLSQFNLPGPSMMRSNSIPAQDTSFDLYDDSQLCGSATSLEERPRAISHSGSFRDSMEEDDIQIIAVLAFGHIVQAEEKAHSEQIQKLRRELVASQEKVATLTSQLSANAHLVAAFEKSLGNMTGRLQSLTMTAEQKESELIELRETIEMLKAQNSAAQAAIQGALNGPDHTHKDLRIRRQHSSESVSSINSATSHSSIGSGNDADSKKKKKKNWLRSSFKQAFGKKKSTKPPSSHSDIEELTDSSLPSSPKLPHSSGECGAAAMKPSQSASAICECTEAEAEIILQLKSELREKELKLTDIRLEALSSAHHLDQIREAMNRMQNEIEILKAENDRLKAETGNTGKPARPSSESSSSTSSSSSRQSLGLSLNNLNITDPITSDILLEDIADGGLHKEGHSVKILVTINKGYGRAKDQKMQAYLIGSIGVSGKTKWDILDGVIRRLFKEYIFRVDPSTSLGLSSDCIASYCIGDIIRAHSLEVPELLPCGYLVGDNNIISVNLKGVEENSLDSFVFDTLIPKPITQRYFNLLMEHRRIILSGPSGTGKTYLANRLAEYVITKSGRKKLEDAIATFNVDHKSSKDLRQYLANLAEQCSADNSGADLPLVIILDNLHHIGSLSDIFNGFLNCKYNKCPYIIGTMNQGVSSSPNLELHHNFRWVLCANHTEPVKGFLGRYLRRKLIETEIEKNMRNNDLIKIIDWIPKTWHHLNSFLETHSSSDVTIGPRLFLPCPMDVDGSRVWFTDLWNYSLVPYLLEAVREGLQMYGKRAPWEDPSKWVADTYPWSSASLQHDWPSLLQLRPEDVGYEGYAFAKEGTTSKHIPQSDTEGDPLMNMLMRLQEAANYSSAQSCDSDSTSHHDDILDSSLESTL</sequence>
<feature type="compositionally biased region" description="Basic and acidic residues" evidence="8">
    <location>
        <begin position="915"/>
        <end position="927"/>
    </location>
</feature>
<evidence type="ECO:0000313" key="11">
    <source>
        <dbReference type="Proteomes" id="UP000050525"/>
    </source>
</evidence>
<feature type="compositionally biased region" description="Low complexity" evidence="8">
    <location>
        <begin position="974"/>
        <end position="992"/>
    </location>
</feature>
<dbReference type="InterPro" id="IPR001715">
    <property type="entry name" value="CH_dom"/>
</dbReference>
<feature type="region of interest" description="Disordered" evidence="8">
    <location>
        <begin position="154"/>
        <end position="502"/>
    </location>
</feature>
<dbReference type="SUPFAM" id="SSF47576">
    <property type="entry name" value="Calponin-homology domain, CH-domain"/>
    <property type="match status" value="1"/>
</dbReference>
<feature type="compositionally biased region" description="Low complexity" evidence="8">
    <location>
        <begin position="471"/>
        <end position="485"/>
    </location>
</feature>
<feature type="compositionally biased region" description="Low complexity" evidence="8">
    <location>
        <begin position="1687"/>
        <end position="1702"/>
    </location>
</feature>
<feature type="domain" description="Calponin-homology (CH)" evidence="9">
    <location>
        <begin position="27"/>
        <end position="134"/>
    </location>
</feature>
<dbReference type="SUPFAM" id="SSF52540">
    <property type="entry name" value="P-loop containing nucleoside triphosphate hydrolases"/>
    <property type="match status" value="2"/>
</dbReference>
<feature type="compositionally biased region" description="Polar residues" evidence="8">
    <location>
        <begin position="253"/>
        <end position="278"/>
    </location>
</feature>
<evidence type="ECO:0000259" key="9">
    <source>
        <dbReference type="PROSITE" id="PS50021"/>
    </source>
</evidence>
<comment type="subcellular location">
    <subcellularLocation>
        <location evidence="1">Nucleus outer membrane</location>
    </subcellularLocation>
</comment>
<dbReference type="EMBL" id="AKHW03000416">
    <property type="protein sequence ID" value="KYO47809.1"/>
    <property type="molecule type" value="Genomic_DNA"/>
</dbReference>
<evidence type="ECO:0000256" key="8">
    <source>
        <dbReference type="SAM" id="MobiDB-lite"/>
    </source>
</evidence>
<feature type="compositionally biased region" description="Low complexity" evidence="8">
    <location>
        <begin position="1153"/>
        <end position="1166"/>
    </location>
</feature>
<evidence type="ECO:0000256" key="4">
    <source>
        <dbReference type="ARBA" id="ARBA00023136"/>
    </source>
</evidence>
<dbReference type="GO" id="GO:0005524">
    <property type="term" value="F:ATP binding"/>
    <property type="evidence" value="ECO:0007669"/>
    <property type="project" value="InterPro"/>
</dbReference>
<proteinExistence type="inferred from homology"/>
<dbReference type="InterPro" id="IPR057126">
    <property type="entry name" value="NAV1-like_ubiquitin-like"/>
</dbReference>
<feature type="compositionally biased region" description="Low complexity" evidence="8">
    <location>
        <begin position="1106"/>
        <end position="1127"/>
    </location>
</feature>
<evidence type="ECO:0000256" key="5">
    <source>
        <dbReference type="ARBA" id="ARBA00023242"/>
    </source>
</evidence>
<keyword evidence="5" id="KW-0539">Nucleus</keyword>
<feature type="compositionally biased region" description="Polar residues" evidence="8">
    <location>
        <begin position="896"/>
        <end position="911"/>
    </location>
</feature>
<feature type="compositionally biased region" description="Polar residues" evidence="8">
    <location>
        <begin position="1298"/>
        <end position="1308"/>
    </location>
</feature>
<accession>A0A151PFN2</accession>
<dbReference type="SMART" id="SM00382">
    <property type="entry name" value="AAA"/>
    <property type="match status" value="1"/>
</dbReference>
<feature type="region of interest" description="Disordered" evidence="8">
    <location>
        <begin position="2182"/>
        <end position="2206"/>
    </location>
</feature>
<feature type="compositionally biased region" description="Polar residues" evidence="8">
    <location>
        <begin position="208"/>
        <end position="229"/>
    </location>
</feature>
<feature type="region of interest" description="Disordered" evidence="8">
    <location>
        <begin position="1262"/>
        <end position="1321"/>
    </location>
</feature>
<dbReference type="InterPro" id="IPR036872">
    <property type="entry name" value="CH_dom_sf"/>
</dbReference>
<feature type="compositionally biased region" description="Low complexity" evidence="8">
    <location>
        <begin position="1581"/>
        <end position="1593"/>
    </location>
</feature>
<keyword evidence="3 7" id="KW-0175">Coiled coil</keyword>
<evidence type="ECO:0000256" key="2">
    <source>
        <dbReference type="ARBA" id="ARBA00006255"/>
    </source>
</evidence>
<comment type="caution">
    <text evidence="10">The sequence shown here is derived from an EMBL/GenBank/DDBJ whole genome shotgun (WGS) entry which is preliminary data.</text>
</comment>
<dbReference type="CDD" id="cd21286">
    <property type="entry name" value="CH_NAV3"/>
    <property type="match status" value="1"/>
</dbReference>
<feature type="region of interest" description="Disordered" evidence="8">
    <location>
        <begin position="1671"/>
        <end position="1702"/>
    </location>
</feature>
<feature type="compositionally biased region" description="Low complexity" evidence="8">
    <location>
        <begin position="779"/>
        <end position="807"/>
    </location>
</feature>
<dbReference type="Pfam" id="PF00004">
    <property type="entry name" value="AAA"/>
    <property type="match status" value="1"/>
</dbReference>
<evidence type="ECO:0000313" key="10">
    <source>
        <dbReference type="EMBL" id="KYO47809.1"/>
    </source>
</evidence>
<protein>
    <recommendedName>
        <fullName evidence="6">Neuron navigator 3</fullName>
    </recommendedName>
</protein>
<feature type="compositionally biased region" description="Polar residues" evidence="8">
    <location>
        <begin position="877"/>
        <end position="888"/>
    </location>
</feature>
<dbReference type="Pfam" id="PF23092">
    <property type="entry name" value="Ubiquitin_6"/>
    <property type="match status" value="1"/>
</dbReference>
<evidence type="ECO:0000256" key="6">
    <source>
        <dbReference type="ARBA" id="ARBA00067343"/>
    </source>
</evidence>
<feature type="compositionally biased region" description="Polar residues" evidence="8">
    <location>
        <begin position="1170"/>
        <end position="1193"/>
    </location>
</feature>
<name>A0A151PFN2_ALLMI</name>
<feature type="region of interest" description="Disordered" evidence="8">
    <location>
        <begin position="1515"/>
        <end position="1600"/>
    </location>
</feature>
<feature type="compositionally biased region" description="Polar residues" evidence="8">
    <location>
        <begin position="1201"/>
        <end position="1227"/>
    </location>
</feature>
<dbReference type="PANTHER" id="PTHR12784">
    <property type="entry name" value="STEERIN"/>
    <property type="match status" value="1"/>
</dbReference>
<dbReference type="GO" id="GO:0016887">
    <property type="term" value="F:ATP hydrolysis activity"/>
    <property type="evidence" value="ECO:0007669"/>
    <property type="project" value="InterPro"/>
</dbReference>
<feature type="region of interest" description="Disordered" evidence="8">
    <location>
        <begin position="774"/>
        <end position="1228"/>
    </location>
</feature>
<feature type="compositionally biased region" description="Polar residues" evidence="8">
    <location>
        <begin position="285"/>
        <end position="302"/>
    </location>
</feature>
<dbReference type="FunFam" id="1.10.418.10:FF:000018">
    <property type="entry name" value="Neuron navigator 2"/>
    <property type="match status" value="1"/>
</dbReference>
<comment type="similarity">
    <text evidence="2">Belongs to the Nav/unc-53 family.</text>
</comment>
<feature type="compositionally biased region" description="Polar residues" evidence="8">
    <location>
        <begin position="808"/>
        <end position="822"/>
    </location>
</feature>
<feature type="coiled-coil region" evidence="7">
    <location>
        <begin position="1414"/>
        <end position="1497"/>
    </location>
</feature>
<dbReference type="Pfam" id="PF00307">
    <property type="entry name" value="CH"/>
    <property type="match status" value="1"/>
</dbReference>
<dbReference type="PROSITE" id="PS50021">
    <property type="entry name" value="CH"/>
    <property type="match status" value="1"/>
</dbReference>
<dbReference type="InterPro" id="IPR027417">
    <property type="entry name" value="P-loop_NTPase"/>
</dbReference>
<feature type="compositionally biased region" description="Polar residues" evidence="8">
    <location>
        <begin position="164"/>
        <end position="193"/>
    </location>
</feature>
<reference evidence="10 11" key="1">
    <citation type="journal article" date="2012" name="Genome Biol.">
        <title>Sequencing three crocodilian genomes to illuminate the evolution of archosaurs and amniotes.</title>
        <authorList>
            <person name="St John J.A."/>
            <person name="Braun E.L."/>
            <person name="Isberg S.R."/>
            <person name="Miles L.G."/>
            <person name="Chong A.Y."/>
            <person name="Gongora J."/>
            <person name="Dalzell P."/>
            <person name="Moran C."/>
            <person name="Bed'hom B."/>
            <person name="Abzhanov A."/>
            <person name="Burgess S.C."/>
            <person name="Cooksey A.M."/>
            <person name="Castoe T.A."/>
            <person name="Crawford N.G."/>
            <person name="Densmore L.D."/>
            <person name="Drew J.C."/>
            <person name="Edwards S.V."/>
            <person name="Faircloth B.C."/>
            <person name="Fujita M.K."/>
            <person name="Greenwold M.J."/>
            <person name="Hoffmann F.G."/>
            <person name="Howard J.M."/>
            <person name="Iguchi T."/>
            <person name="Janes D.E."/>
            <person name="Khan S.Y."/>
            <person name="Kohno S."/>
            <person name="de Koning A.J."/>
            <person name="Lance S.L."/>
            <person name="McCarthy F.M."/>
            <person name="McCormack J.E."/>
            <person name="Merchant M.E."/>
            <person name="Peterson D.G."/>
            <person name="Pollock D.D."/>
            <person name="Pourmand N."/>
            <person name="Raney B.J."/>
            <person name="Roessler K.A."/>
            <person name="Sanford J.R."/>
            <person name="Sawyer R.H."/>
            <person name="Schmidt C.J."/>
            <person name="Triplett E.W."/>
            <person name="Tuberville T.D."/>
            <person name="Venegas-Anaya M."/>
            <person name="Howard J.T."/>
            <person name="Jarvis E.D."/>
            <person name="Guillette L.J.Jr."/>
            <person name="Glenn T.C."/>
            <person name="Green R.E."/>
            <person name="Ray D.A."/>
        </authorList>
    </citation>
    <scope>NUCLEOTIDE SEQUENCE [LARGE SCALE GENOMIC DNA]</scope>
    <source>
        <strain evidence="10">KSC_2009_1</strain>
    </source>
</reference>
<dbReference type="GO" id="GO:0005640">
    <property type="term" value="C:nuclear outer membrane"/>
    <property type="evidence" value="ECO:0007669"/>
    <property type="project" value="UniProtKB-SubCell"/>
</dbReference>
<feature type="compositionally biased region" description="Low complexity" evidence="8">
    <location>
        <begin position="347"/>
        <end position="359"/>
    </location>
</feature>
<feature type="compositionally biased region" description="Low complexity" evidence="8">
    <location>
        <begin position="1309"/>
        <end position="1321"/>
    </location>
</feature>
<feature type="compositionally biased region" description="Basic and acidic residues" evidence="8">
    <location>
        <begin position="415"/>
        <end position="441"/>
    </location>
</feature>
<feature type="compositionally biased region" description="Polar residues" evidence="8">
    <location>
        <begin position="1087"/>
        <end position="1096"/>
    </location>
</feature>
<dbReference type="Gene3D" id="1.10.418.10">
    <property type="entry name" value="Calponin-like domain"/>
    <property type="match status" value="1"/>
</dbReference>
<evidence type="ECO:0000256" key="1">
    <source>
        <dbReference type="ARBA" id="ARBA00004649"/>
    </source>
</evidence>
<evidence type="ECO:0000256" key="3">
    <source>
        <dbReference type="ARBA" id="ARBA00023054"/>
    </source>
</evidence>
<feature type="compositionally biased region" description="Basic and acidic residues" evidence="8">
    <location>
        <begin position="1288"/>
        <end position="1297"/>
    </location>
</feature>
<dbReference type="GO" id="GO:0022008">
    <property type="term" value="P:neurogenesis"/>
    <property type="evidence" value="ECO:0007669"/>
    <property type="project" value="InterPro"/>
</dbReference>
<feature type="region of interest" description="Disordered" evidence="8">
    <location>
        <begin position="647"/>
        <end position="666"/>
    </location>
</feature>
<dbReference type="Gene3D" id="3.40.50.300">
    <property type="entry name" value="P-loop containing nucleotide triphosphate hydrolases"/>
    <property type="match status" value="1"/>
</dbReference>
<feature type="compositionally biased region" description="Basic and acidic residues" evidence="8">
    <location>
        <begin position="823"/>
        <end position="833"/>
    </location>
</feature>
<keyword evidence="4" id="KW-0472">Membrane</keyword>
<dbReference type="Pfam" id="PF25408">
    <property type="entry name" value="AAA_lid_NAV1"/>
    <property type="match status" value="1"/>
</dbReference>
<dbReference type="InterPro" id="IPR039041">
    <property type="entry name" value="Nav/unc-53"/>
</dbReference>
<gene>
    <name evidence="10" type="ORF">Y1Q_0019864</name>
</gene>
<feature type="compositionally biased region" description="Low complexity" evidence="8">
    <location>
        <begin position="303"/>
        <end position="313"/>
    </location>
</feature>
<dbReference type="InterPro" id="IPR057568">
    <property type="entry name" value="CortBP2_NAV1-like_AAA_lid"/>
</dbReference>
<organism evidence="10 11">
    <name type="scientific">Alligator mississippiensis</name>
    <name type="common">American alligator</name>
    <dbReference type="NCBI Taxonomy" id="8496"/>
    <lineage>
        <taxon>Eukaryota</taxon>
        <taxon>Metazoa</taxon>
        <taxon>Chordata</taxon>
        <taxon>Craniata</taxon>
        <taxon>Vertebrata</taxon>
        <taxon>Euteleostomi</taxon>
        <taxon>Archelosauria</taxon>
        <taxon>Archosauria</taxon>
        <taxon>Crocodylia</taxon>
        <taxon>Alligatoridae</taxon>
        <taxon>Alligatorinae</taxon>
        <taxon>Alligator</taxon>
    </lineage>
</organism>
<dbReference type="Proteomes" id="UP000050525">
    <property type="component" value="Unassembled WGS sequence"/>
</dbReference>
<feature type="compositionally biased region" description="Low complexity" evidence="8">
    <location>
        <begin position="375"/>
        <end position="389"/>
    </location>
</feature>
<dbReference type="SMART" id="SM00033">
    <property type="entry name" value="CH"/>
    <property type="match status" value="1"/>
</dbReference>